<dbReference type="Pfam" id="PF08346">
    <property type="entry name" value="AntA"/>
    <property type="match status" value="1"/>
</dbReference>
<gene>
    <name evidence="2" type="ORF">H9631_05605</name>
</gene>
<name>A0ABR8VIQ4_9BACI</name>
<accession>A0ABR8VIQ4</accession>
<dbReference type="EMBL" id="JACSPV010000007">
    <property type="protein sequence ID" value="MBD8004552.1"/>
    <property type="molecule type" value="Genomic_DNA"/>
</dbReference>
<keyword evidence="3" id="KW-1185">Reference proteome</keyword>
<proteinExistence type="predicted"/>
<evidence type="ECO:0000313" key="3">
    <source>
        <dbReference type="Proteomes" id="UP000648182"/>
    </source>
</evidence>
<comment type="caution">
    <text evidence="2">The sequence shown here is derived from an EMBL/GenBank/DDBJ whole genome shotgun (WGS) entry which is preliminary data.</text>
</comment>
<protein>
    <submittedName>
        <fullName evidence="2">AntA/AntB antirepressor family protein</fullName>
    </submittedName>
</protein>
<evidence type="ECO:0000313" key="2">
    <source>
        <dbReference type="EMBL" id="MBD8004552.1"/>
    </source>
</evidence>
<reference evidence="2 3" key="1">
    <citation type="submission" date="2020-08" db="EMBL/GenBank/DDBJ databases">
        <title>A Genomic Blueprint of the Chicken Gut Microbiome.</title>
        <authorList>
            <person name="Gilroy R."/>
            <person name="Ravi A."/>
            <person name="Getino M."/>
            <person name="Pursley I."/>
            <person name="Horton D.L."/>
            <person name="Alikhan N.-F."/>
            <person name="Baker D."/>
            <person name="Gharbi K."/>
            <person name="Hall N."/>
            <person name="Watson M."/>
            <person name="Adriaenssens E.M."/>
            <person name="Foster-Nyarko E."/>
            <person name="Jarju S."/>
            <person name="Secka A."/>
            <person name="Antonio M."/>
            <person name="Oren A."/>
            <person name="Chaudhuri R."/>
            <person name="La Ragione R.M."/>
            <person name="Hildebrand F."/>
            <person name="Pallen M.J."/>
        </authorList>
    </citation>
    <scope>NUCLEOTIDE SEQUENCE [LARGE SCALE GENOMIC DNA]</scope>
    <source>
        <strain evidence="2 3">Sa1BUA2</strain>
    </source>
</reference>
<dbReference type="InterPro" id="IPR013557">
    <property type="entry name" value="AntA/B_antirep"/>
</dbReference>
<dbReference type="Proteomes" id="UP000648182">
    <property type="component" value="Unassembled WGS sequence"/>
</dbReference>
<sequence length="71" mass="8167">MISYGFVENIDFILVSQKRPTNNPKNPFAEIADHHMKLSMAKEVAMIQRSDHRPVKLNTYAARYLQSISGF</sequence>
<feature type="domain" description="AntA/AntB antirepressor" evidence="1">
    <location>
        <begin position="2"/>
        <end position="50"/>
    </location>
</feature>
<evidence type="ECO:0000259" key="1">
    <source>
        <dbReference type="Pfam" id="PF08346"/>
    </source>
</evidence>
<organism evidence="2 3">
    <name type="scientific">Bacillus norwichensis</name>
    <dbReference type="NCBI Taxonomy" id="2762217"/>
    <lineage>
        <taxon>Bacteria</taxon>
        <taxon>Bacillati</taxon>
        <taxon>Bacillota</taxon>
        <taxon>Bacilli</taxon>
        <taxon>Bacillales</taxon>
        <taxon>Bacillaceae</taxon>
        <taxon>Bacillus</taxon>
    </lineage>
</organism>